<dbReference type="InterPro" id="IPR006026">
    <property type="entry name" value="Peptidase_Metallo"/>
</dbReference>
<keyword evidence="4 9" id="KW-0378">Hydrolase</keyword>
<dbReference type="CDD" id="cd04280">
    <property type="entry name" value="ZnMc_astacin_like"/>
    <property type="match status" value="1"/>
</dbReference>
<dbReference type="SMART" id="SM00254">
    <property type="entry name" value="ShKT"/>
    <property type="match status" value="2"/>
</dbReference>
<keyword evidence="3 9" id="KW-0479">Metal-binding</keyword>
<feature type="binding site" evidence="9">
    <location>
        <position position="115"/>
    </location>
    <ligand>
        <name>Zn(2+)</name>
        <dbReference type="ChEBI" id="CHEBI:29105"/>
        <note>catalytic</note>
    </ligand>
</feature>
<dbReference type="InterPro" id="IPR034035">
    <property type="entry name" value="Astacin-like_dom"/>
</dbReference>
<keyword evidence="7" id="KW-0865">Zymogen</keyword>
<dbReference type="GeneID" id="106818816"/>
<evidence type="ECO:0000313" key="13">
    <source>
        <dbReference type="Proteomes" id="UP000695022"/>
    </source>
</evidence>
<dbReference type="PANTHER" id="PTHR10127:SF780">
    <property type="entry name" value="METALLOENDOPEPTIDASE"/>
    <property type="match status" value="1"/>
</dbReference>
<protein>
    <recommendedName>
        <fullName evidence="10">Metalloendopeptidase</fullName>
        <ecNumber evidence="10">3.4.24.-</ecNumber>
    </recommendedName>
</protein>
<keyword evidence="5 9" id="KW-0862">Zinc</keyword>
<feature type="binding site" evidence="9">
    <location>
        <position position="109"/>
    </location>
    <ligand>
        <name>Zn(2+)</name>
        <dbReference type="ChEBI" id="CHEBI:29105"/>
        <note>catalytic</note>
    </ligand>
</feature>
<evidence type="ECO:0000256" key="5">
    <source>
        <dbReference type="ARBA" id="ARBA00022833"/>
    </source>
</evidence>
<organism evidence="13 14">
    <name type="scientific">Priapulus caudatus</name>
    <name type="common">Priapulid worm</name>
    <dbReference type="NCBI Taxonomy" id="37621"/>
    <lineage>
        <taxon>Eukaryota</taxon>
        <taxon>Metazoa</taxon>
        <taxon>Ecdysozoa</taxon>
        <taxon>Scalidophora</taxon>
        <taxon>Priapulida</taxon>
        <taxon>Priapulimorpha</taxon>
        <taxon>Priapulimorphida</taxon>
        <taxon>Priapulidae</taxon>
        <taxon>Priapulus</taxon>
    </lineage>
</organism>
<dbReference type="Pfam" id="PF01549">
    <property type="entry name" value="ShK"/>
    <property type="match status" value="2"/>
</dbReference>
<evidence type="ECO:0000313" key="14">
    <source>
        <dbReference type="RefSeq" id="XP_014678976.1"/>
    </source>
</evidence>
<reference evidence="14" key="1">
    <citation type="submission" date="2025-08" db="UniProtKB">
        <authorList>
            <consortium name="RefSeq"/>
        </authorList>
    </citation>
    <scope>IDENTIFICATION</scope>
</reference>
<feature type="disulfide bond" evidence="8">
    <location>
        <begin position="223"/>
        <end position="257"/>
    </location>
</feature>
<gene>
    <name evidence="14" type="primary">LOC106818816</name>
</gene>
<evidence type="ECO:0000256" key="4">
    <source>
        <dbReference type="ARBA" id="ARBA00022801"/>
    </source>
</evidence>
<dbReference type="SUPFAM" id="SSF55486">
    <property type="entry name" value="Metalloproteases ('zincins'), catalytic domain"/>
    <property type="match status" value="1"/>
</dbReference>
<keyword evidence="13" id="KW-1185">Reference proteome</keyword>
<feature type="binding site" evidence="9">
    <location>
        <position position="105"/>
    </location>
    <ligand>
        <name>Zn(2+)</name>
        <dbReference type="ChEBI" id="CHEBI:29105"/>
        <note>catalytic</note>
    </ligand>
</feature>
<dbReference type="Gene3D" id="3.40.390.10">
    <property type="entry name" value="Collagenase (Catalytic Domain)"/>
    <property type="match status" value="1"/>
</dbReference>
<dbReference type="PROSITE" id="PS51864">
    <property type="entry name" value="ASTACIN"/>
    <property type="match status" value="1"/>
</dbReference>
<feature type="domain" description="ShKT" evidence="11">
    <location>
        <begin position="223"/>
        <end position="257"/>
    </location>
</feature>
<dbReference type="InterPro" id="IPR001506">
    <property type="entry name" value="Peptidase_M12A"/>
</dbReference>
<evidence type="ECO:0000256" key="8">
    <source>
        <dbReference type="PROSITE-ProRule" id="PRU01005"/>
    </source>
</evidence>
<feature type="active site" evidence="9">
    <location>
        <position position="106"/>
    </location>
</feature>
<evidence type="ECO:0000256" key="2">
    <source>
        <dbReference type="ARBA" id="ARBA00022670"/>
    </source>
</evidence>
<dbReference type="InterPro" id="IPR003582">
    <property type="entry name" value="ShKT_dom"/>
</dbReference>
<dbReference type="PANTHER" id="PTHR10127">
    <property type="entry name" value="DISCOIDIN, CUB, EGF, LAMININ , AND ZINC METALLOPROTEASE DOMAIN CONTAINING"/>
    <property type="match status" value="1"/>
</dbReference>
<evidence type="ECO:0000256" key="1">
    <source>
        <dbReference type="ARBA" id="ARBA00002657"/>
    </source>
</evidence>
<dbReference type="PRINTS" id="PR00480">
    <property type="entry name" value="ASTACIN"/>
</dbReference>
<comment type="cofactor">
    <cofactor evidence="9 10">
        <name>Zn(2+)</name>
        <dbReference type="ChEBI" id="CHEBI:29105"/>
    </cofactor>
    <text evidence="9 10">Binds 1 zinc ion per subunit.</text>
</comment>
<evidence type="ECO:0000256" key="7">
    <source>
        <dbReference type="ARBA" id="ARBA00023145"/>
    </source>
</evidence>
<dbReference type="EC" id="3.4.24.-" evidence="10"/>
<keyword evidence="6 9" id="KW-0482">Metalloprotease</keyword>
<evidence type="ECO:0000259" key="12">
    <source>
        <dbReference type="PROSITE" id="PS51864"/>
    </source>
</evidence>
<feature type="domain" description="Peptidase M12A" evidence="12">
    <location>
        <begin position="15"/>
        <end position="207"/>
    </location>
</feature>
<dbReference type="InterPro" id="IPR024079">
    <property type="entry name" value="MetalloPept_cat_dom_sf"/>
</dbReference>
<keyword evidence="2 9" id="KW-0645">Protease</keyword>
<dbReference type="Proteomes" id="UP000695022">
    <property type="component" value="Unplaced"/>
</dbReference>
<evidence type="ECO:0000256" key="3">
    <source>
        <dbReference type="ARBA" id="ARBA00022723"/>
    </source>
</evidence>
<accession>A0ABM1F3F5</accession>
<evidence type="ECO:0000259" key="11">
    <source>
        <dbReference type="PROSITE" id="PS51670"/>
    </source>
</evidence>
<proteinExistence type="predicted"/>
<dbReference type="RefSeq" id="XP_014678976.1">
    <property type="nucleotide sequence ID" value="XM_014823490.1"/>
</dbReference>
<dbReference type="SMART" id="SM00235">
    <property type="entry name" value="ZnMc"/>
    <property type="match status" value="1"/>
</dbReference>
<comment type="caution">
    <text evidence="8">Lacks conserved residue(s) required for the propagation of feature annotation.</text>
</comment>
<evidence type="ECO:0000256" key="6">
    <source>
        <dbReference type="ARBA" id="ARBA00023049"/>
    </source>
</evidence>
<name>A0ABM1F3F5_PRICU</name>
<keyword evidence="8" id="KW-1015">Disulfide bond</keyword>
<dbReference type="PROSITE" id="PS51670">
    <property type="entry name" value="SHKT"/>
    <property type="match status" value="1"/>
</dbReference>
<evidence type="ECO:0000256" key="9">
    <source>
        <dbReference type="PROSITE-ProRule" id="PRU01211"/>
    </source>
</evidence>
<sequence>MFEGDIDIMNETSRNAIRNDDMKWAGAVVPYVIAGSYDARARQVMQSAFDEYRQKTCVRFVPRTNQRAFINIEPFRGCSSAVGKQGRVQRVSLTRGCVSKGIVAHELMHAIGFWHEQSRADRDSFVRINFENILPNQRYNFQKYTLQAIQHLGEPYDYSSVMHYGPRAFSTGAGPSITPLRSGVTIGQRNGLSRIDVNKINKLYNCNTGGSTPAPTTAPTADCQNENTQCESWAGRGQCQANPRYMLANCRPACGVCGDSTCNDGNRLCPYWASIGECQKNPGYMLPTAQFSAKPVRLWRTAAPMTTATACTGHLRECEAKSRLHADIMQNLLQNCAKSTANLQNISLTN</sequence>
<comment type="function">
    <text evidence="1">Metalloprotease.</text>
</comment>
<evidence type="ECO:0000256" key="10">
    <source>
        <dbReference type="RuleBase" id="RU361183"/>
    </source>
</evidence>
<dbReference type="Pfam" id="PF01400">
    <property type="entry name" value="Astacin"/>
    <property type="match status" value="1"/>
</dbReference>